<feature type="region of interest" description="Disordered" evidence="5">
    <location>
        <begin position="1294"/>
        <end position="1324"/>
    </location>
</feature>
<feature type="compositionally biased region" description="Pro residues" evidence="5">
    <location>
        <begin position="290"/>
        <end position="312"/>
    </location>
</feature>
<gene>
    <name evidence="8" type="primary">LOC106586736</name>
</gene>
<name>A0ABM3DXN3_SALSA</name>
<proteinExistence type="inferred from homology"/>
<feature type="compositionally biased region" description="Polar residues" evidence="5">
    <location>
        <begin position="989"/>
        <end position="1001"/>
    </location>
</feature>
<feature type="compositionally biased region" description="Polar residues" evidence="5">
    <location>
        <begin position="923"/>
        <end position="935"/>
    </location>
</feature>
<dbReference type="RefSeq" id="XP_045563576.1">
    <property type="nucleotide sequence ID" value="XM_045707620.1"/>
</dbReference>
<evidence type="ECO:0000256" key="5">
    <source>
        <dbReference type="SAM" id="MobiDB-lite"/>
    </source>
</evidence>
<feature type="compositionally biased region" description="Pro residues" evidence="5">
    <location>
        <begin position="717"/>
        <end position="731"/>
    </location>
</feature>
<evidence type="ECO:0000256" key="1">
    <source>
        <dbReference type="ARBA" id="ARBA00004123"/>
    </source>
</evidence>
<dbReference type="Pfam" id="PF05110">
    <property type="entry name" value="AF-4"/>
    <property type="match status" value="1"/>
</dbReference>
<feature type="region of interest" description="Disordered" evidence="5">
    <location>
        <begin position="844"/>
        <end position="1077"/>
    </location>
</feature>
<feature type="compositionally biased region" description="Low complexity" evidence="5">
    <location>
        <begin position="157"/>
        <end position="170"/>
    </location>
</feature>
<feature type="compositionally biased region" description="Low complexity" evidence="5">
    <location>
        <begin position="732"/>
        <end position="744"/>
    </location>
</feature>
<feature type="compositionally biased region" description="Basic and acidic residues" evidence="5">
    <location>
        <begin position="235"/>
        <end position="245"/>
    </location>
</feature>
<feature type="compositionally biased region" description="Low complexity" evidence="5">
    <location>
        <begin position="539"/>
        <end position="551"/>
    </location>
</feature>
<protein>
    <submittedName>
        <fullName evidence="8">AF4/FMR2 family member 3 isoform X1</fullName>
    </submittedName>
</protein>
<feature type="compositionally biased region" description="Polar residues" evidence="5">
    <location>
        <begin position="945"/>
        <end position="957"/>
    </location>
</feature>
<organism evidence="7 8">
    <name type="scientific">Salmo salar</name>
    <name type="common">Atlantic salmon</name>
    <dbReference type="NCBI Taxonomy" id="8030"/>
    <lineage>
        <taxon>Eukaryota</taxon>
        <taxon>Metazoa</taxon>
        <taxon>Chordata</taxon>
        <taxon>Craniata</taxon>
        <taxon>Vertebrata</taxon>
        <taxon>Euteleostomi</taxon>
        <taxon>Actinopterygii</taxon>
        <taxon>Neopterygii</taxon>
        <taxon>Teleostei</taxon>
        <taxon>Protacanthopterygii</taxon>
        <taxon>Salmoniformes</taxon>
        <taxon>Salmonidae</taxon>
        <taxon>Salmoninae</taxon>
        <taxon>Salmo</taxon>
    </lineage>
</organism>
<accession>A0ABM3DXN3</accession>
<evidence type="ECO:0000313" key="8">
    <source>
        <dbReference type="RefSeq" id="XP_045563576.1"/>
    </source>
</evidence>
<dbReference type="InterPro" id="IPR043640">
    <property type="entry name" value="AF4/FMR2_CHD"/>
</dbReference>
<feature type="compositionally biased region" description="Polar residues" evidence="5">
    <location>
        <begin position="1055"/>
        <end position="1069"/>
    </location>
</feature>
<feature type="compositionally biased region" description="Polar residues" evidence="5">
    <location>
        <begin position="1011"/>
        <end position="1023"/>
    </location>
</feature>
<evidence type="ECO:0000256" key="4">
    <source>
        <dbReference type="ARBA" id="ARBA00023242"/>
    </source>
</evidence>
<reference evidence="8" key="1">
    <citation type="submission" date="2025-08" db="UniProtKB">
        <authorList>
            <consortium name="RefSeq"/>
        </authorList>
    </citation>
    <scope>IDENTIFICATION</scope>
</reference>
<evidence type="ECO:0000313" key="7">
    <source>
        <dbReference type="Proteomes" id="UP001652741"/>
    </source>
</evidence>
<feature type="compositionally biased region" description="Polar residues" evidence="5">
    <location>
        <begin position="1115"/>
        <end position="1125"/>
    </location>
</feature>
<comment type="subcellular location">
    <subcellularLocation>
        <location evidence="1">Nucleus</location>
    </subcellularLocation>
</comment>
<feature type="compositionally biased region" description="Basic and acidic residues" evidence="5">
    <location>
        <begin position="705"/>
        <end position="714"/>
    </location>
</feature>
<feature type="region of interest" description="Disordered" evidence="5">
    <location>
        <begin position="1089"/>
        <end position="1126"/>
    </location>
</feature>
<feature type="compositionally biased region" description="Polar residues" evidence="5">
    <location>
        <begin position="1033"/>
        <end position="1045"/>
    </location>
</feature>
<feature type="domain" description="AF4/FMR2 C-terminal homology" evidence="6">
    <location>
        <begin position="1160"/>
        <end position="1410"/>
    </location>
</feature>
<evidence type="ECO:0000256" key="2">
    <source>
        <dbReference type="ARBA" id="ARBA00007354"/>
    </source>
</evidence>
<feature type="compositionally biased region" description="Polar residues" evidence="5">
    <location>
        <begin position="967"/>
        <end position="982"/>
    </location>
</feature>
<dbReference type="GeneID" id="106586736"/>
<feature type="compositionally biased region" description="Low complexity" evidence="5">
    <location>
        <begin position="1093"/>
        <end position="1106"/>
    </location>
</feature>
<feature type="compositionally biased region" description="Low complexity" evidence="5">
    <location>
        <begin position="491"/>
        <end position="501"/>
    </location>
</feature>
<sequence length="1412" mass="156044">MPTVLRGTGKLSIVCSLIRCASQHLEQEMVVAGMYCSVSQVTGSERNGCCKDNLGDMTHSWPSQQPSGGSQAQCFPYYPKEAKQHTTQQPWENVQQLRMTQPHVAPHKSMLADDLKLSSDEEDADKDPEQSASWTGNNSLSEQHTHTHGGRVRRSGSDSSGSDSSGSDSSSESEEESSSQRLCSPSPETHSDPGTPTDAQSLGCTEETDHPPTTQWQLDKWLKKVRKKSSSWDSSNRDHTQRATEHSSPSPDPHRAPSPARSWGTREDYSPSQSPVPSPHFNYSPRHSPRPSPGCSPCLSPCPSPRHSPIPSPVTGVCLSRSPSPIPRHPPKSPSPSLTQSSSRHYPQVRSLHQESFRPLTRPSLTSSPSHRPKIRIAPAPSIESKSKLRHSSSPQPPLQHSSRPKPKQSQSVPTPKNTAKAAPALSAEPSHRPRPSPNSSPRLHSQPRLKHNPIPALKTSQHLTTSGQRPKESSRLSHNSNSNPRPKFGPSLTISLSTSPSPTPRAKTLPPADPSREASSRVGHSSKSTPKPHSRPISKAGSGPSSRSSPSPRPKVKSRENPAPHSKHPQRKPQSREREREVDNQRETEAADRKADRQTEGRGRGNLERQGERQEEKLGERRLAEDKLLRRPWVQSSEEEEDVEERKRRREESEREEKRRRRKEQQRGEWQAVQPKQRPHTNSERHRNPIDPQRHGTKKKRRRKSEEEERESQPDPSLPSSPSSPTPVIPPTDSSSSSSSSSESDSEPSLPPNVAKVPADSTSSQRPIPRRGHQGPGRPSDSRPGVLYPTATSNQDHGPQSQAKQKLYTLVPFGRSEQAPASHRGLRNLVVQLNLSLLSRVPDTTTDTQASHKHPSSSSSKQKEAMRHLYTPETEGGDSRRKRKSENGIQHHRESKRSNSHTNGPSAHTESTANRESKRSNSHTNGPSAHTESTANRESKRSNSHTNGPSAHTESTANRESKRSNSHTNGPSAHTESTANRASKRSNSHNNGPSAHTESTANRESKRSNSHTNGPSAHTESTANRESKRSNSHTNGPSAHTESTANRESKRSNSHTNGPSAHTESTANRCLDPHTDARHNGFLEDYLDSKRPLSPLSPLSDTPDLTKPPIKTQPPVQHYTNSEVPRTHAKMEVECVGVSGKPPPKCESWGPSLQRAGSQRGTVLNHEPPHHAEYYMHEAKRMKHRADAMVDKLGKAVNYVDAALSFMECGKAMEEGPLEDKSPYTMYTETVELIRYAMRLKNHSGPGARQEDQQLAVLCFRCLALLYWQMFRLKKDQAMKYSKALLDYFKSSPKVPTTPPIWSDSGKGTGGPPSSLSPSPSALPLGSSPSSLINIPLRIHQMAANHLNITNNVLYSYEYWELAESLVRDNNEFFNYLNTLSGPLTLHSSIAHAVQYTRQGLQWIRISANVG</sequence>
<dbReference type="Pfam" id="PF18876">
    <property type="entry name" value="AFF4_CHD"/>
    <property type="match status" value="1"/>
</dbReference>
<evidence type="ECO:0000259" key="6">
    <source>
        <dbReference type="Pfam" id="PF18876"/>
    </source>
</evidence>
<dbReference type="PANTHER" id="PTHR10528">
    <property type="entry name" value="AF4/FMR2 FAMILY MEMBER"/>
    <property type="match status" value="1"/>
</dbReference>
<keyword evidence="7" id="KW-1185">Reference proteome</keyword>
<feature type="region of interest" description="Disordered" evidence="5">
    <location>
        <begin position="117"/>
        <end position="812"/>
    </location>
</feature>
<feature type="compositionally biased region" description="Polar residues" evidence="5">
    <location>
        <begin position="459"/>
        <end position="469"/>
    </location>
</feature>
<feature type="compositionally biased region" description="Low complexity" evidence="5">
    <location>
        <begin position="358"/>
        <end position="370"/>
    </location>
</feature>
<feature type="compositionally biased region" description="Polar residues" evidence="5">
    <location>
        <begin position="180"/>
        <end position="203"/>
    </location>
</feature>
<feature type="compositionally biased region" description="Basic and acidic residues" evidence="5">
    <location>
        <begin position="682"/>
        <end position="695"/>
    </location>
</feature>
<feature type="compositionally biased region" description="Basic and acidic residues" evidence="5">
    <location>
        <begin position="645"/>
        <end position="658"/>
    </location>
</feature>
<dbReference type="Proteomes" id="UP001652741">
    <property type="component" value="Chromosome ssa25"/>
</dbReference>
<feature type="compositionally biased region" description="Low complexity" evidence="5">
    <location>
        <begin position="1313"/>
        <end position="1324"/>
    </location>
</feature>
<feature type="compositionally biased region" description="Polar residues" evidence="5">
    <location>
        <begin position="791"/>
        <end position="805"/>
    </location>
</feature>
<feature type="compositionally biased region" description="Polar residues" evidence="5">
    <location>
        <begin position="130"/>
        <end position="142"/>
    </location>
</feature>
<feature type="compositionally biased region" description="Basic and acidic residues" evidence="5">
    <location>
        <begin position="575"/>
        <end position="630"/>
    </location>
</feature>
<keyword evidence="4" id="KW-0539">Nucleus</keyword>
<dbReference type="InterPro" id="IPR007797">
    <property type="entry name" value="AF4/FMR2"/>
</dbReference>
<feature type="compositionally biased region" description="Polar residues" evidence="5">
    <location>
        <begin position="901"/>
        <end position="913"/>
    </location>
</feature>
<evidence type="ECO:0000256" key="3">
    <source>
        <dbReference type="ARBA" id="ARBA00022553"/>
    </source>
</evidence>
<feature type="compositionally biased region" description="Pro residues" evidence="5">
    <location>
        <begin position="324"/>
        <end position="334"/>
    </location>
</feature>
<dbReference type="PANTHER" id="PTHR10528:SF16">
    <property type="entry name" value="AF4_FMR2 FAMILY MEMBER 3"/>
    <property type="match status" value="1"/>
</dbReference>
<feature type="compositionally biased region" description="Low complexity" evidence="5">
    <location>
        <begin position="414"/>
        <end position="425"/>
    </location>
</feature>
<comment type="similarity">
    <text evidence="2">Belongs to the AF4 family.</text>
</comment>
<keyword evidence="3" id="KW-0597">Phosphoprotein</keyword>